<feature type="domain" description="Fungal lipase-type" evidence="2">
    <location>
        <begin position="88"/>
        <end position="224"/>
    </location>
</feature>
<sequence length="334" mass="37527">MLSISFIIISAIFQVCAISGYDNDLAFNAYKVTASTYTDNNANLISQCLISAFGSFKNLAHSSFSCYKDDDSCTGVYAIFPDINTTLIAFRGTKNILSYLHQIENAYNFVQYDSAGPSHGYVEKYYKDAAEDVFNKFIINTINNSPKTTKYIVTGHSLGGALAVMTALKLVTTLTAKPEDIQVITFGQPRIGDYQFSDFVHGNLPNLYRLVHYKDVIPHFPACVKEKGSSSECAKQDQKPFHHTREVFYNSDKDSTEYKLCDPDLGEDPKCSDGLDLSDNIEGFFSDYHNTYFNINIQKFGERGCQNSAHRIFSSLLYILMTIKLFDVISYTLN</sequence>
<accession>A0A0K0FUN6</accession>
<dbReference type="Gene3D" id="3.40.50.1820">
    <property type="entry name" value="alpha/beta hydrolase"/>
    <property type="match status" value="1"/>
</dbReference>
<proteinExistence type="predicted"/>
<keyword evidence="3" id="KW-1185">Reference proteome</keyword>
<dbReference type="GO" id="GO:0006629">
    <property type="term" value="P:lipid metabolic process"/>
    <property type="evidence" value="ECO:0007669"/>
    <property type="project" value="InterPro"/>
</dbReference>
<dbReference type="Proteomes" id="UP000035680">
    <property type="component" value="Unassembled WGS sequence"/>
</dbReference>
<reference evidence="4" key="2">
    <citation type="submission" date="2015-08" db="UniProtKB">
        <authorList>
            <consortium name="WormBaseParasite"/>
        </authorList>
    </citation>
    <scope>IDENTIFICATION</scope>
</reference>
<dbReference type="SUPFAM" id="SSF53474">
    <property type="entry name" value="alpha/beta-Hydrolases"/>
    <property type="match status" value="1"/>
</dbReference>
<feature type="signal peptide" evidence="1">
    <location>
        <begin position="1"/>
        <end position="17"/>
    </location>
</feature>
<dbReference type="InterPro" id="IPR029058">
    <property type="entry name" value="AB_hydrolase_fold"/>
</dbReference>
<name>A0A0K0FUN6_STRVS</name>
<dbReference type="CDD" id="cd00519">
    <property type="entry name" value="Lipase_3"/>
    <property type="match status" value="1"/>
</dbReference>
<keyword evidence="1" id="KW-0732">Signal</keyword>
<evidence type="ECO:0000256" key="1">
    <source>
        <dbReference type="SAM" id="SignalP"/>
    </source>
</evidence>
<dbReference type="PANTHER" id="PTHR45908">
    <property type="entry name" value="PROTEIN CBG11750-RELATED"/>
    <property type="match status" value="1"/>
</dbReference>
<evidence type="ECO:0000313" key="4">
    <source>
        <dbReference type="WBParaSite" id="SVE_1604900.1"/>
    </source>
</evidence>
<dbReference type="WBParaSite" id="SVE_1604900.1">
    <property type="protein sequence ID" value="SVE_1604900.1"/>
    <property type="gene ID" value="SVE_1604900"/>
</dbReference>
<organism evidence="3 4">
    <name type="scientific">Strongyloides venezuelensis</name>
    <name type="common">Threadworm</name>
    <dbReference type="NCBI Taxonomy" id="75913"/>
    <lineage>
        <taxon>Eukaryota</taxon>
        <taxon>Metazoa</taxon>
        <taxon>Ecdysozoa</taxon>
        <taxon>Nematoda</taxon>
        <taxon>Chromadorea</taxon>
        <taxon>Rhabditida</taxon>
        <taxon>Tylenchina</taxon>
        <taxon>Panagrolaimomorpha</taxon>
        <taxon>Strongyloidoidea</taxon>
        <taxon>Strongyloididae</taxon>
        <taxon>Strongyloides</taxon>
    </lineage>
</organism>
<feature type="chain" id="PRO_5005330113" evidence="1">
    <location>
        <begin position="18"/>
        <end position="334"/>
    </location>
</feature>
<protein>
    <submittedName>
        <fullName evidence="4">Lipase_3 domain-containing protein</fullName>
    </submittedName>
</protein>
<dbReference type="InterPro" id="IPR002921">
    <property type="entry name" value="Fungal_lipase-type"/>
</dbReference>
<evidence type="ECO:0000259" key="2">
    <source>
        <dbReference type="Pfam" id="PF01764"/>
    </source>
</evidence>
<dbReference type="AlphaFoldDB" id="A0A0K0FUN6"/>
<evidence type="ECO:0000313" key="3">
    <source>
        <dbReference type="Proteomes" id="UP000035680"/>
    </source>
</evidence>
<dbReference type="Pfam" id="PF01764">
    <property type="entry name" value="Lipase_3"/>
    <property type="match status" value="1"/>
</dbReference>
<reference evidence="3" key="1">
    <citation type="submission" date="2014-07" db="EMBL/GenBank/DDBJ databases">
        <authorList>
            <person name="Martin A.A"/>
            <person name="De Silva N."/>
        </authorList>
    </citation>
    <scope>NUCLEOTIDE SEQUENCE</scope>
</reference>